<dbReference type="InterPro" id="IPR049517">
    <property type="entry name" value="ACX-like_C"/>
</dbReference>
<reference evidence="4 5" key="1">
    <citation type="submission" date="2016-02" db="EMBL/GenBank/DDBJ databases">
        <title>Genome sequence of Halalkalicoccus paucihalophilus DSM 24557.</title>
        <authorList>
            <person name="Poehlein A."/>
            <person name="Daniel R."/>
        </authorList>
    </citation>
    <scope>NUCLEOTIDE SEQUENCE [LARGE SCALE GENOMIC DNA]</scope>
    <source>
        <strain evidence="4 5">DSM 24557</strain>
    </source>
</reference>
<sequence length="675" mass="73060">MTRSGVDIGGTFTDVIIFDEETQTIEVAKTPSTPDNPAEGVINGLTKAETSIEALDFFSHGSTVGTNALIERKLPRIGLITTEGFRDVHEIRDGTKAAIWDAYEDVADPYVQRRDRLEVSERVDYRGNVVTPLNENDVRKAARIFKKRGIDTIAVSLVNAYVNGDHEQQVAEIIAEEYPDAFVCQSHEILPEMFEHERTSTTVINAALVPVVRAYLTDLSSQLSERGYDGDVLAMHSGGGVMTTDAIAFYAARIANSGPTAGAIAGQYIAEQCGFENAIGFDMGGTSADVSLTHKGEIEMTDEWAVEYGYPIMFPSTDLETIGAGGGSIAWIDEGGSLRVGPKSQGADPGPACYLRGGDKPTTTDANVVLGWVDPDAFLGGDMEATADPAERVIKRDIADPLDLTLIEAASAIEQIAVANMCNAVRLVSTSKGYDPRDFALVAFGGAGPMHAAHVAREMNIPTVIVPPYPGINSALGCLLVDVEHDLSQTFIAEATEDVIDDVEDHFSEMEEEIGERLHSEGIGDEDIRIDYTVQMRYAGQWRSLKVSCSRPIESIESIRQRFHEEHERVYAYSDTDQTVEIYGLRVTGRGVVDKPAFPEIDAGDTAADAETGTRQAYFDEAGEFVETTVYDRRRLGAGTTIAGPAIVEQMDSTVIVPPAAEAEVERTGNLIITV</sequence>
<dbReference type="GO" id="GO:0017168">
    <property type="term" value="F:5-oxoprolinase (ATP-hydrolyzing) activity"/>
    <property type="evidence" value="ECO:0007669"/>
    <property type="project" value="TreeGrafter"/>
</dbReference>
<evidence type="ECO:0000313" key="5">
    <source>
        <dbReference type="Proteomes" id="UP000075321"/>
    </source>
</evidence>
<dbReference type="AlphaFoldDB" id="A0A151A8X9"/>
<protein>
    <submittedName>
        <fullName evidence="4">Hydantoinase/oxoprolinase</fullName>
    </submittedName>
</protein>
<organism evidence="4 5">
    <name type="scientific">Halalkalicoccus paucihalophilus</name>
    <dbReference type="NCBI Taxonomy" id="1008153"/>
    <lineage>
        <taxon>Archaea</taxon>
        <taxon>Methanobacteriati</taxon>
        <taxon>Methanobacteriota</taxon>
        <taxon>Stenosarchaea group</taxon>
        <taxon>Halobacteria</taxon>
        <taxon>Halobacteriales</taxon>
        <taxon>Halococcaceae</taxon>
        <taxon>Halalkalicoccus</taxon>
    </lineage>
</organism>
<evidence type="ECO:0000313" key="4">
    <source>
        <dbReference type="EMBL" id="KYH24020.1"/>
    </source>
</evidence>
<dbReference type="InterPro" id="IPR002821">
    <property type="entry name" value="Hydantoinase_A"/>
</dbReference>
<dbReference type="RefSeq" id="WP_066385764.1">
    <property type="nucleotide sequence ID" value="NZ_LTAZ01000017.1"/>
</dbReference>
<dbReference type="InterPro" id="IPR008040">
    <property type="entry name" value="Hydant_A_N"/>
</dbReference>
<evidence type="ECO:0000259" key="1">
    <source>
        <dbReference type="Pfam" id="PF01968"/>
    </source>
</evidence>
<dbReference type="InterPro" id="IPR043129">
    <property type="entry name" value="ATPase_NBD"/>
</dbReference>
<dbReference type="PATRIC" id="fig|1008153.3.peg.4392"/>
<evidence type="ECO:0000259" key="3">
    <source>
        <dbReference type="Pfam" id="PF19278"/>
    </source>
</evidence>
<gene>
    <name evidence="4" type="ORF">HAPAU_40990</name>
</gene>
<dbReference type="Pfam" id="PF01968">
    <property type="entry name" value="Hydantoinase_A"/>
    <property type="match status" value="1"/>
</dbReference>
<dbReference type="Pfam" id="PF05378">
    <property type="entry name" value="Hydant_A_N"/>
    <property type="match status" value="1"/>
</dbReference>
<dbReference type="PANTHER" id="PTHR11365">
    <property type="entry name" value="5-OXOPROLINASE RELATED"/>
    <property type="match status" value="1"/>
</dbReference>
<dbReference type="Proteomes" id="UP000075321">
    <property type="component" value="Unassembled WGS sequence"/>
</dbReference>
<name>A0A151A8X9_9EURY</name>
<dbReference type="GO" id="GO:0006749">
    <property type="term" value="P:glutathione metabolic process"/>
    <property type="evidence" value="ECO:0007669"/>
    <property type="project" value="TreeGrafter"/>
</dbReference>
<feature type="domain" description="Hydantoinase A/oxoprolinase" evidence="1">
    <location>
        <begin position="198"/>
        <end position="486"/>
    </location>
</feature>
<keyword evidence="5" id="KW-1185">Reference proteome</keyword>
<dbReference type="EMBL" id="LTAZ01000017">
    <property type="protein sequence ID" value="KYH24020.1"/>
    <property type="molecule type" value="Genomic_DNA"/>
</dbReference>
<feature type="domain" description="Acetophenone carboxylase-like C-terminal" evidence="3">
    <location>
        <begin position="497"/>
        <end position="665"/>
    </location>
</feature>
<dbReference type="InterPro" id="IPR045079">
    <property type="entry name" value="Oxoprolinase-like"/>
</dbReference>
<dbReference type="OrthoDB" id="8261at2157"/>
<evidence type="ECO:0000259" key="2">
    <source>
        <dbReference type="Pfam" id="PF05378"/>
    </source>
</evidence>
<dbReference type="Pfam" id="PF19278">
    <property type="entry name" value="Hydant_A_C"/>
    <property type="match status" value="1"/>
</dbReference>
<dbReference type="PANTHER" id="PTHR11365:SF23">
    <property type="entry name" value="HYPOTHETICAL 5-OXOPROLINASE (EUROFUNG)-RELATED"/>
    <property type="match status" value="1"/>
</dbReference>
<dbReference type="GO" id="GO:0005829">
    <property type="term" value="C:cytosol"/>
    <property type="evidence" value="ECO:0007669"/>
    <property type="project" value="TreeGrafter"/>
</dbReference>
<comment type="caution">
    <text evidence="4">The sequence shown here is derived from an EMBL/GenBank/DDBJ whole genome shotgun (WGS) entry which is preliminary data.</text>
</comment>
<dbReference type="SUPFAM" id="SSF53067">
    <property type="entry name" value="Actin-like ATPase domain"/>
    <property type="match status" value="1"/>
</dbReference>
<proteinExistence type="predicted"/>
<feature type="domain" description="Hydantoinase/oxoprolinase N-terminal" evidence="2">
    <location>
        <begin position="5"/>
        <end position="177"/>
    </location>
</feature>
<accession>A0A151A8X9</accession>